<keyword evidence="5" id="KW-0407">Ion channel</keyword>
<feature type="domain" description="Neurotransmitter-gated ion-channel ligand-binding" evidence="6">
    <location>
        <begin position="49"/>
        <end position="253"/>
    </location>
</feature>
<dbReference type="SUPFAM" id="SSF90112">
    <property type="entry name" value="Neurotransmitter-gated ion-channel transmembrane pore"/>
    <property type="match status" value="2"/>
</dbReference>
<accession>A0A6J8DMQ4</accession>
<dbReference type="GO" id="GO:0004888">
    <property type="term" value="F:transmembrane signaling receptor activity"/>
    <property type="evidence" value="ECO:0007669"/>
    <property type="project" value="InterPro"/>
</dbReference>
<evidence type="ECO:0000259" key="6">
    <source>
        <dbReference type="Pfam" id="PF02931"/>
    </source>
</evidence>
<keyword evidence="5" id="KW-0732">Signal</keyword>
<feature type="domain" description="Neurotransmitter-gated ion-channel transmembrane" evidence="7">
    <location>
        <begin position="835"/>
        <end position="978"/>
    </location>
</feature>
<dbReference type="OrthoDB" id="6097775at2759"/>
<dbReference type="Gene3D" id="1.20.58.390">
    <property type="entry name" value="Neurotransmitter-gated ion-channel transmembrane domain"/>
    <property type="match status" value="2"/>
</dbReference>
<dbReference type="InterPro" id="IPR036719">
    <property type="entry name" value="Neuro-gated_channel_TM_sf"/>
</dbReference>
<comment type="similarity">
    <text evidence="5">Belongs to the ligand-gated ion channel (TC 1.A.9) family.</text>
</comment>
<evidence type="ECO:0000256" key="2">
    <source>
        <dbReference type="ARBA" id="ARBA00022692"/>
    </source>
</evidence>
<feature type="signal peptide" evidence="5">
    <location>
        <begin position="1"/>
        <end position="23"/>
    </location>
</feature>
<comment type="caution">
    <text evidence="5">Lacks conserved residue(s) required for the propagation of feature annotation.</text>
</comment>
<comment type="subcellular location">
    <subcellularLocation>
        <location evidence="1">Membrane</location>
        <topology evidence="1">Multi-pass membrane protein</topology>
    </subcellularLocation>
</comment>
<feature type="transmembrane region" description="Helical" evidence="5">
    <location>
        <begin position="255"/>
        <end position="278"/>
    </location>
</feature>
<dbReference type="InterPro" id="IPR006201">
    <property type="entry name" value="Neur_channel"/>
</dbReference>
<evidence type="ECO:0000256" key="5">
    <source>
        <dbReference type="RuleBase" id="RU000687"/>
    </source>
</evidence>
<gene>
    <name evidence="8" type="ORF">MCOR_42157</name>
</gene>
<dbReference type="EMBL" id="CACVKT020007607">
    <property type="protein sequence ID" value="CAC5408791.1"/>
    <property type="molecule type" value="Genomic_DNA"/>
</dbReference>
<keyword evidence="3 5" id="KW-1133">Transmembrane helix</keyword>
<evidence type="ECO:0000313" key="9">
    <source>
        <dbReference type="Proteomes" id="UP000507470"/>
    </source>
</evidence>
<dbReference type="InterPro" id="IPR038050">
    <property type="entry name" value="Neuro_actylchol_rec"/>
</dbReference>
<sequence>MDVVKLGSVILCVYFCTCNLGFCKVINDKTPDGSSGSSESFGSQSRLDNLTADLLADYGPNVRPICPGQETVPVTVDLAVRQLITLNEPEQTVQFNVWMRLGWVDCHLKWNPDDYNGTKSVVLPIDLIWKPDITLYESISEEFYGFEKFRAHIYADGHVTYNFPSKIEALCPVSVAKFPYDSQICSLMFGSWSYNGFELDVSTKHGAGDLSSVKENVEWIIEKIPAVRHELYYGCCPEPYPDVTFYINLKRKPGYYVTNILIPSLLVTLVAGLGFFLPADSGEKVGLELTVMLAMSVFQLLIADHLPPSADETPWISSFFSFTMILSGGSSCWQVLVLNLHHRGDRPMPDWLKFYVLKLLGRLTLVDVPRVKPVYVTESQPKCTQCVHNRQSGVHDRQNSVHGRQSYIHGYTADKATYAPDKAAFMTDKATYTADKASYTAEKASYTAEKATYMADKSTYTADKTAYMTDKSANTADKANCVHGRPSAYTTDKAAYTTDKAVFTADKATYHPDKAMYASDRAAFMTDKSDKSLAKIFNILDKNRKYKEEELGNTSSISLSEPETEIAENSELWISLALMVDRIGMMVFFLSLSIGCGSGKIIKDNTGDDSKGTVTYGSSSVLNNLSTSLLTNYGSEVRPFCPGYEKVNVTVDIAIRQLISLDEPEQLVHFNMWMRLGWIDCNLRWNPNDFNGTDSIVLPIDLIWKPDVTLYESISAEFYGFKDYRALINADGYVTYNFPTKIEALCPIDVAKFPFDSQVCELMFGSWSYNGFQLDIRSKNIEGDLSSMKEHVEWVIEKAPVVRNEVYYGCCPEPFVDVTFYIHLKRKPAYYITNIIVPSILITMVASFGFLLPVDSGEKVGLELTVMLAMSVFQLLVADKLPPSADSTPWIAMFFSFTLILSGGSSLWQVMVLNIHHRGVRTMSRFTKCYLLKPLAFITCAKLPRVQNRYKTSQNEDKIISKLFNTLDENRTSKEKEVEISTSSESEKEISNSELWIQYALVLDRLGLVAFVFSFVMGCGYIFIGIINN</sequence>
<dbReference type="InterPro" id="IPR006202">
    <property type="entry name" value="Neur_chan_lig-bd"/>
</dbReference>
<feature type="transmembrane region" description="Helical" evidence="5">
    <location>
        <begin position="829"/>
        <end position="853"/>
    </location>
</feature>
<dbReference type="Proteomes" id="UP000507470">
    <property type="component" value="Unassembled WGS sequence"/>
</dbReference>
<keyword evidence="5" id="KW-0406">Ion transport</keyword>
<dbReference type="Gene3D" id="2.70.170.10">
    <property type="entry name" value="Neurotransmitter-gated ion-channel ligand-binding domain"/>
    <property type="match status" value="2"/>
</dbReference>
<dbReference type="GO" id="GO:0005230">
    <property type="term" value="F:extracellular ligand-gated monoatomic ion channel activity"/>
    <property type="evidence" value="ECO:0007669"/>
    <property type="project" value="InterPro"/>
</dbReference>
<dbReference type="AlphaFoldDB" id="A0A6J8DMQ4"/>
<dbReference type="InterPro" id="IPR006029">
    <property type="entry name" value="Neurotrans-gated_channel_TM"/>
</dbReference>
<dbReference type="Pfam" id="PF02931">
    <property type="entry name" value="Neur_chan_LBD"/>
    <property type="match status" value="2"/>
</dbReference>
<dbReference type="PROSITE" id="PS00236">
    <property type="entry name" value="NEUROTR_ION_CHANNEL"/>
    <property type="match status" value="2"/>
</dbReference>
<dbReference type="CDD" id="cd19051">
    <property type="entry name" value="LGIC_TM_cation"/>
    <property type="match status" value="2"/>
</dbReference>
<organism evidence="8 9">
    <name type="scientific">Mytilus coruscus</name>
    <name type="common">Sea mussel</name>
    <dbReference type="NCBI Taxonomy" id="42192"/>
    <lineage>
        <taxon>Eukaryota</taxon>
        <taxon>Metazoa</taxon>
        <taxon>Spiralia</taxon>
        <taxon>Lophotrochozoa</taxon>
        <taxon>Mollusca</taxon>
        <taxon>Bivalvia</taxon>
        <taxon>Autobranchia</taxon>
        <taxon>Pteriomorphia</taxon>
        <taxon>Mytilida</taxon>
        <taxon>Mytiloidea</taxon>
        <taxon>Mytilidae</taxon>
        <taxon>Mytilinae</taxon>
        <taxon>Mytilus</taxon>
    </lineage>
</organism>
<keyword evidence="5" id="KW-0813">Transport</keyword>
<feature type="transmembrane region" description="Helical" evidence="5">
    <location>
        <begin position="285"/>
        <end position="303"/>
    </location>
</feature>
<feature type="transmembrane region" description="Helical" evidence="5">
    <location>
        <begin position="1006"/>
        <end position="1027"/>
    </location>
</feature>
<dbReference type="FunFam" id="2.70.170.10:FF:000030">
    <property type="entry name" value="AcetylCholine Receptor"/>
    <property type="match status" value="2"/>
</dbReference>
<feature type="domain" description="Neurotransmitter-gated ion-channel ligand-binding" evidence="6">
    <location>
        <begin position="624"/>
        <end position="828"/>
    </location>
</feature>
<dbReference type="SUPFAM" id="SSF63712">
    <property type="entry name" value="Nicotinic receptor ligand binding domain-like"/>
    <property type="match status" value="2"/>
</dbReference>
<dbReference type="CDD" id="cd18997">
    <property type="entry name" value="LGIC_ECD_nAChR"/>
    <property type="match status" value="2"/>
</dbReference>
<keyword evidence="2 5" id="KW-0812">Transmembrane</keyword>
<proteinExistence type="inferred from homology"/>
<evidence type="ECO:0000256" key="1">
    <source>
        <dbReference type="ARBA" id="ARBA00004141"/>
    </source>
</evidence>
<keyword evidence="4 5" id="KW-0472">Membrane</keyword>
<feature type="transmembrane region" description="Helical" evidence="5">
    <location>
        <begin position="890"/>
        <end position="915"/>
    </location>
</feature>
<evidence type="ECO:0000256" key="3">
    <source>
        <dbReference type="ARBA" id="ARBA00022989"/>
    </source>
</evidence>
<feature type="chain" id="PRO_5027150993" evidence="5">
    <location>
        <begin position="24"/>
        <end position="1029"/>
    </location>
</feature>
<dbReference type="FunFam" id="1.20.58.390:FF:000043">
    <property type="entry name" value="AcetylCholine Receptor"/>
    <property type="match status" value="1"/>
</dbReference>
<dbReference type="InterPro" id="IPR036734">
    <property type="entry name" value="Neur_chan_lig-bd_sf"/>
</dbReference>
<keyword evidence="9" id="KW-1185">Reference proteome</keyword>
<dbReference type="PANTHER" id="PTHR18945">
    <property type="entry name" value="NEUROTRANSMITTER GATED ION CHANNEL"/>
    <property type="match status" value="1"/>
</dbReference>
<dbReference type="Pfam" id="PF02932">
    <property type="entry name" value="Neur_chan_memb"/>
    <property type="match status" value="2"/>
</dbReference>
<evidence type="ECO:0000256" key="4">
    <source>
        <dbReference type="ARBA" id="ARBA00023136"/>
    </source>
</evidence>
<dbReference type="PRINTS" id="PR00252">
    <property type="entry name" value="NRIONCHANNEL"/>
</dbReference>
<protein>
    <submittedName>
        <fullName evidence="8">CHRNA10</fullName>
    </submittedName>
</protein>
<dbReference type="GO" id="GO:0016020">
    <property type="term" value="C:membrane"/>
    <property type="evidence" value="ECO:0007669"/>
    <property type="project" value="UniProtKB-SubCell"/>
</dbReference>
<reference evidence="8 9" key="1">
    <citation type="submission" date="2020-06" db="EMBL/GenBank/DDBJ databases">
        <authorList>
            <person name="Li R."/>
            <person name="Bekaert M."/>
        </authorList>
    </citation>
    <scope>NUCLEOTIDE SEQUENCE [LARGE SCALE GENOMIC DNA]</scope>
    <source>
        <strain evidence="9">wild</strain>
    </source>
</reference>
<feature type="domain" description="Neurotransmitter-gated ion-channel transmembrane" evidence="7">
    <location>
        <begin position="260"/>
        <end position="593"/>
    </location>
</feature>
<feature type="transmembrane region" description="Helical" evidence="5">
    <location>
        <begin position="315"/>
        <end position="338"/>
    </location>
</feature>
<evidence type="ECO:0000259" key="7">
    <source>
        <dbReference type="Pfam" id="PF02932"/>
    </source>
</evidence>
<dbReference type="InterPro" id="IPR018000">
    <property type="entry name" value="Neurotransmitter_ion_chnl_CS"/>
</dbReference>
<name>A0A6J8DMQ4_MYTCO</name>
<evidence type="ECO:0000313" key="8">
    <source>
        <dbReference type="EMBL" id="CAC5408791.1"/>
    </source>
</evidence>